<evidence type="ECO:0000259" key="4">
    <source>
        <dbReference type="PROSITE" id="PS01124"/>
    </source>
</evidence>
<dbReference type="InterPro" id="IPR018060">
    <property type="entry name" value="HTH_AraC"/>
</dbReference>
<dbReference type="PANTHER" id="PTHR47894:SF4">
    <property type="entry name" value="HTH-TYPE TRANSCRIPTIONAL REGULATOR GADX"/>
    <property type="match status" value="1"/>
</dbReference>
<reference evidence="5 6" key="3">
    <citation type="journal article" date="2011" name="Mol. Syst. Biol.">
        <title>Integrative genome-scale metabolic analysis of Vibrio vulnificus for drug targeting and discovery.</title>
        <authorList>
            <person name="Kim H.U."/>
            <person name="Kim S.Y."/>
            <person name="Jeong H."/>
            <person name="Kim T.Y."/>
            <person name="Kim J.J."/>
            <person name="Choy H.E."/>
            <person name="Yi K.Y."/>
            <person name="Rhee J.H."/>
            <person name="Lee S.Y."/>
        </authorList>
    </citation>
    <scope>NUCLEOTIDE SEQUENCE [LARGE SCALE GENOMIC DNA]</scope>
    <source>
        <strain evidence="5 6">CMCP6</strain>
    </source>
</reference>
<dbReference type="PANTHER" id="PTHR47894">
    <property type="entry name" value="HTH-TYPE TRANSCRIPTIONAL REGULATOR GADX"/>
    <property type="match status" value="1"/>
</dbReference>
<evidence type="ECO:0000256" key="3">
    <source>
        <dbReference type="ARBA" id="ARBA00023163"/>
    </source>
</evidence>
<dbReference type="InterPro" id="IPR009057">
    <property type="entry name" value="Homeodomain-like_sf"/>
</dbReference>
<keyword evidence="2" id="KW-0238">DNA-binding</keyword>
<dbReference type="GO" id="GO:0000976">
    <property type="term" value="F:transcription cis-regulatory region binding"/>
    <property type="evidence" value="ECO:0007669"/>
    <property type="project" value="TreeGrafter"/>
</dbReference>
<dbReference type="InterPro" id="IPR018062">
    <property type="entry name" value="HTH_AraC-typ_CS"/>
</dbReference>
<dbReference type="AlphaFoldDB" id="A0A3Q0L4F0"/>
<sequence length="276" mass="32482">MESYRRLFMSSELYTLEIKNKSKEKLIKYYSDYPSIFWVRKGEKVIYRDFTKDILPQSSVMVLPSNKSHFFKLTSSFGEHESLIVKFNYHPGFDLISNSEKSNYGNRDFIYVDDSILSTLEFLVRVKRTNGSVKTQKNAINAFYSELSDCGLLHKLFPHKSEKYSERLHRFFESDPQGKHYINDTCNSLGISRATLIRKLKLENTKYRDVLSSFRINKAIDMMKSGDFSLLDIAFSSGFQSYDTFKKHFSNKMDVTPLDYYKYIRNGENYHRGEKL</sequence>
<dbReference type="Pfam" id="PF12833">
    <property type="entry name" value="HTH_18"/>
    <property type="match status" value="1"/>
</dbReference>
<dbReference type="GO" id="GO:0005829">
    <property type="term" value="C:cytosol"/>
    <property type="evidence" value="ECO:0007669"/>
    <property type="project" value="TreeGrafter"/>
</dbReference>
<gene>
    <name evidence="5" type="ordered locus">VV1_1807</name>
</gene>
<keyword evidence="1" id="KW-0805">Transcription regulation</keyword>
<dbReference type="GO" id="GO:0003700">
    <property type="term" value="F:DNA-binding transcription factor activity"/>
    <property type="evidence" value="ECO:0007669"/>
    <property type="project" value="InterPro"/>
</dbReference>
<accession>A0A3Q0L4F0</accession>
<dbReference type="SUPFAM" id="SSF46689">
    <property type="entry name" value="Homeodomain-like"/>
    <property type="match status" value="1"/>
</dbReference>
<protein>
    <submittedName>
        <fullName evidence="5">Transcriptional regulator, AraC/XylS family</fullName>
    </submittedName>
</protein>
<reference evidence="6" key="1">
    <citation type="submission" date="2002-12" db="EMBL/GenBank/DDBJ databases">
        <title>Complete genome sequence of Vibrio vulnificus CMCP6.</title>
        <authorList>
            <person name="Rhee J.H."/>
            <person name="Kim S.Y."/>
            <person name="Chung S.S."/>
            <person name="Kim J.J."/>
            <person name="Moon Y.H."/>
            <person name="Jeong H."/>
            <person name="Choy H.E."/>
        </authorList>
    </citation>
    <scope>NUCLEOTIDE SEQUENCE [LARGE SCALE GENOMIC DNA]</scope>
    <source>
        <strain evidence="6">CMCP6</strain>
    </source>
</reference>
<feature type="domain" description="HTH araC/xylS-type" evidence="4">
    <location>
        <begin position="166"/>
        <end position="263"/>
    </location>
</feature>
<dbReference type="PROSITE" id="PS00041">
    <property type="entry name" value="HTH_ARAC_FAMILY_1"/>
    <property type="match status" value="1"/>
</dbReference>
<evidence type="ECO:0000256" key="1">
    <source>
        <dbReference type="ARBA" id="ARBA00023015"/>
    </source>
</evidence>
<dbReference type="PROSITE" id="PS01124">
    <property type="entry name" value="HTH_ARAC_FAMILY_2"/>
    <property type="match status" value="1"/>
</dbReference>
<dbReference type="Proteomes" id="UP000002275">
    <property type="component" value="Chromosome I"/>
</dbReference>
<dbReference type="Gene3D" id="1.10.10.60">
    <property type="entry name" value="Homeodomain-like"/>
    <property type="match status" value="1"/>
</dbReference>
<evidence type="ECO:0000256" key="2">
    <source>
        <dbReference type="ARBA" id="ARBA00023125"/>
    </source>
</evidence>
<name>A0A3Q0L4F0_VIBVU</name>
<keyword evidence="3" id="KW-0804">Transcription</keyword>
<reference evidence="5 6" key="2">
    <citation type="journal article" date="2003" name="Infect. Immun.">
        <title>Characterization and pathogenic significance of Vibrio vulnificus antigens preferentially expressed in septicemic patients.</title>
        <authorList>
            <person name="Kim Y.R."/>
            <person name="Lee S.E."/>
            <person name="Kim C.M."/>
            <person name="Kim S.Y."/>
            <person name="Shin E.K."/>
            <person name="Shin D.H."/>
            <person name="Chung S.S."/>
            <person name="Choy H.E."/>
            <person name="Progulske-Fox A."/>
            <person name="Hillman J.D."/>
            <person name="Handfield M."/>
            <person name="Rhee J.H."/>
        </authorList>
    </citation>
    <scope>NUCLEOTIDE SEQUENCE [LARGE SCALE GENOMIC DNA]</scope>
    <source>
        <strain evidence="5 6">CMCP6</strain>
    </source>
</reference>
<dbReference type="EMBL" id="AE016795">
    <property type="protein sequence ID" value="AAO10214.2"/>
    <property type="molecule type" value="Genomic_DNA"/>
</dbReference>
<organism evidence="5 6">
    <name type="scientific">Vibrio vulnificus (strain CMCP6)</name>
    <dbReference type="NCBI Taxonomy" id="216895"/>
    <lineage>
        <taxon>Bacteria</taxon>
        <taxon>Pseudomonadati</taxon>
        <taxon>Pseudomonadota</taxon>
        <taxon>Gammaproteobacteria</taxon>
        <taxon>Vibrionales</taxon>
        <taxon>Vibrionaceae</taxon>
        <taxon>Vibrio</taxon>
    </lineage>
</organism>
<proteinExistence type="predicted"/>
<dbReference type="KEGG" id="vvu:VV1_1807"/>
<evidence type="ECO:0000313" key="6">
    <source>
        <dbReference type="Proteomes" id="UP000002275"/>
    </source>
</evidence>
<evidence type="ECO:0000313" key="5">
    <source>
        <dbReference type="EMBL" id="AAO10214.2"/>
    </source>
</evidence>
<dbReference type="SMART" id="SM00342">
    <property type="entry name" value="HTH_ARAC"/>
    <property type="match status" value="1"/>
</dbReference>